<dbReference type="GO" id="GO:0008106">
    <property type="term" value="F:alcohol dehydrogenase (NADP+) activity"/>
    <property type="evidence" value="ECO:0007669"/>
    <property type="project" value="UniProtKB-EC"/>
</dbReference>
<evidence type="ECO:0000256" key="4">
    <source>
        <dbReference type="ARBA" id="ARBA00022553"/>
    </source>
</evidence>
<dbReference type="PROSITE" id="PS00065">
    <property type="entry name" value="D_2_HYDROXYACID_DH_1"/>
    <property type="match status" value="1"/>
</dbReference>
<dbReference type="PANTHER" id="PTHR42683">
    <property type="entry name" value="ALDEHYDE REDUCTASE"/>
    <property type="match status" value="1"/>
</dbReference>
<keyword evidence="7" id="KW-0521">NADP</keyword>
<dbReference type="InterPro" id="IPR011032">
    <property type="entry name" value="GroES-like_sf"/>
</dbReference>
<keyword evidence="6 11" id="KW-0862">Zinc</keyword>
<keyword evidence="8" id="KW-0560">Oxidoreductase</keyword>
<dbReference type="GO" id="GO:0006066">
    <property type="term" value="P:alcohol metabolic process"/>
    <property type="evidence" value="ECO:0007669"/>
    <property type="project" value="UniProtKB-ARBA"/>
</dbReference>
<comment type="caution">
    <text evidence="13">The sequence shown here is derived from an EMBL/GenBank/DDBJ whole genome shotgun (WGS) entry which is preliminary data.</text>
</comment>
<sequence>MQKNFQGYAVTGTHRCLNLVWLIRPKNIPDASRWSDFKVIEYPSKKWEETDVEIAITHCGLESVCGSDIHTLTSGWGSFETPLVVGHEIAGTAVRVGSKVKSGIKVGDRVGVGAQIGSCYTCKYCKNDNENYCPKSIETYNSEYPDGVRTMGGYSTGIIAHEQYVFPIPDGITSAEACSMMCGGLTVYSPLRRNCAGPGKKVGIVGIGGLGHYAILFAKGLGAEVYAFTHSHSKDGDIEKMGADHVVYTEEKGFQEKYAMSLDLIVSTRDVSENFPVAEYLSMLDVHGKFITVGLPDETLPGASAGVFASNGCFFGGSKLGSKKEAVEMLNLAAEKGIKPWIEELPMKEVKKAVEGVKGGKVRYRYVLKQDIAV</sequence>
<dbReference type="CDD" id="cd05283">
    <property type="entry name" value="CAD1"/>
    <property type="match status" value="1"/>
</dbReference>
<dbReference type="InterPro" id="IPR020843">
    <property type="entry name" value="ER"/>
</dbReference>
<accession>A0A4Y9ZC12</accession>
<dbReference type="GO" id="GO:0008270">
    <property type="term" value="F:zinc ion binding"/>
    <property type="evidence" value="ECO:0007669"/>
    <property type="project" value="InterPro"/>
</dbReference>
<evidence type="ECO:0000256" key="7">
    <source>
        <dbReference type="ARBA" id="ARBA00022857"/>
    </source>
</evidence>
<comment type="subunit">
    <text evidence="3">Homodimer.</text>
</comment>
<evidence type="ECO:0000256" key="2">
    <source>
        <dbReference type="ARBA" id="ARBA00008072"/>
    </source>
</evidence>
<name>A0A4Y9ZC12_9AGAM</name>
<dbReference type="InterPro" id="IPR029752">
    <property type="entry name" value="D-isomer_DH_CS1"/>
</dbReference>
<dbReference type="InterPro" id="IPR002328">
    <property type="entry name" value="ADH_Zn_CS"/>
</dbReference>
<evidence type="ECO:0000256" key="11">
    <source>
        <dbReference type="RuleBase" id="RU361277"/>
    </source>
</evidence>
<evidence type="ECO:0000256" key="10">
    <source>
        <dbReference type="ARBA" id="ARBA00050997"/>
    </source>
</evidence>
<dbReference type="Gene3D" id="3.90.180.10">
    <property type="entry name" value="Medium-chain alcohol dehydrogenases, catalytic domain"/>
    <property type="match status" value="1"/>
</dbReference>
<keyword evidence="5 11" id="KW-0479">Metal-binding</keyword>
<dbReference type="SMART" id="SM00829">
    <property type="entry name" value="PKS_ER"/>
    <property type="match status" value="1"/>
</dbReference>
<dbReference type="Pfam" id="PF00107">
    <property type="entry name" value="ADH_zinc_N"/>
    <property type="match status" value="1"/>
</dbReference>
<comment type="catalytic activity">
    <reaction evidence="10">
        <text>a primary alcohol + NADP(+) = an aldehyde + NADPH + H(+)</text>
        <dbReference type="Rhea" id="RHEA:15937"/>
        <dbReference type="ChEBI" id="CHEBI:15378"/>
        <dbReference type="ChEBI" id="CHEBI:15734"/>
        <dbReference type="ChEBI" id="CHEBI:17478"/>
        <dbReference type="ChEBI" id="CHEBI:57783"/>
        <dbReference type="ChEBI" id="CHEBI:58349"/>
        <dbReference type="EC" id="1.1.1.2"/>
    </reaction>
    <physiologicalReaction direction="left-to-right" evidence="10">
        <dbReference type="Rhea" id="RHEA:15938"/>
    </physiologicalReaction>
    <physiologicalReaction direction="right-to-left" evidence="10">
        <dbReference type="Rhea" id="RHEA:15939"/>
    </physiologicalReaction>
</comment>
<dbReference type="InterPro" id="IPR013154">
    <property type="entry name" value="ADH-like_N"/>
</dbReference>
<evidence type="ECO:0000256" key="8">
    <source>
        <dbReference type="ARBA" id="ARBA00023002"/>
    </source>
</evidence>
<dbReference type="Proteomes" id="UP000298327">
    <property type="component" value="Unassembled WGS sequence"/>
</dbReference>
<dbReference type="Pfam" id="PF08240">
    <property type="entry name" value="ADH_N"/>
    <property type="match status" value="1"/>
</dbReference>
<comment type="similarity">
    <text evidence="2 11">Belongs to the zinc-containing alcohol dehydrogenase family.</text>
</comment>
<dbReference type="STRING" id="205917.A0A4Y9ZC12"/>
<evidence type="ECO:0000256" key="1">
    <source>
        <dbReference type="ARBA" id="ARBA00001947"/>
    </source>
</evidence>
<evidence type="ECO:0000313" key="14">
    <source>
        <dbReference type="Proteomes" id="UP000298327"/>
    </source>
</evidence>
<dbReference type="AlphaFoldDB" id="A0A4Y9ZC12"/>
<evidence type="ECO:0000256" key="5">
    <source>
        <dbReference type="ARBA" id="ARBA00022723"/>
    </source>
</evidence>
<dbReference type="PROSITE" id="PS00059">
    <property type="entry name" value="ADH_ZINC"/>
    <property type="match status" value="1"/>
</dbReference>
<evidence type="ECO:0000256" key="6">
    <source>
        <dbReference type="ARBA" id="ARBA00022833"/>
    </source>
</evidence>
<dbReference type="Gene3D" id="3.40.50.720">
    <property type="entry name" value="NAD(P)-binding Rossmann-like Domain"/>
    <property type="match status" value="1"/>
</dbReference>
<dbReference type="SUPFAM" id="SSF50129">
    <property type="entry name" value="GroES-like"/>
    <property type="match status" value="1"/>
</dbReference>
<evidence type="ECO:0000256" key="9">
    <source>
        <dbReference type="ARBA" id="ARBA00024074"/>
    </source>
</evidence>
<dbReference type="EC" id="1.1.1.2" evidence="9"/>
<evidence type="ECO:0000256" key="3">
    <source>
        <dbReference type="ARBA" id="ARBA00011738"/>
    </source>
</evidence>
<keyword evidence="14" id="KW-1185">Reference proteome</keyword>
<dbReference type="OrthoDB" id="1879366at2759"/>
<evidence type="ECO:0000259" key="12">
    <source>
        <dbReference type="SMART" id="SM00829"/>
    </source>
</evidence>
<dbReference type="InterPro" id="IPR047109">
    <property type="entry name" value="CAD-like"/>
</dbReference>
<protein>
    <recommendedName>
        <fullName evidence="9">alcohol dehydrogenase (NADP(+))</fullName>
        <ecNumber evidence="9">1.1.1.2</ecNumber>
    </recommendedName>
</protein>
<feature type="domain" description="Enoyl reductase (ER)" evidence="12">
    <location>
        <begin position="32"/>
        <end position="368"/>
    </location>
</feature>
<dbReference type="EMBL" id="SEOQ01000017">
    <property type="protein sequence ID" value="TFY72335.1"/>
    <property type="molecule type" value="Genomic_DNA"/>
</dbReference>
<dbReference type="InterPro" id="IPR036291">
    <property type="entry name" value="NAD(P)-bd_dom_sf"/>
</dbReference>
<gene>
    <name evidence="13" type="ORF">EVG20_g648</name>
</gene>
<comment type="cofactor">
    <cofactor evidence="1 11">
        <name>Zn(2+)</name>
        <dbReference type="ChEBI" id="CHEBI:29105"/>
    </cofactor>
</comment>
<dbReference type="FunFam" id="3.40.50.720:FF:000158">
    <property type="entry name" value="Zinc-binding alcohol dehydrogenase"/>
    <property type="match status" value="1"/>
</dbReference>
<organism evidence="13 14">
    <name type="scientific">Dentipellis fragilis</name>
    <dbReference type="NCBI Taxonomy" id="205917"/>
    <lineage>
        <taxon>Eukaryota</taxon>
        <taxon>Fungi</taxon>
        <taxon>Dikarya</taxon>
        <taxon>Basidiomycota</taxon>
        <taxon>Agaricomycotina</taxon>
        <taxon>Agaricomycetes</taxon>
        <taxon>Russulales</taxon>
        <taxon>Hericiaceae</taxon>
        <taxon>Dentipellis</taxon>
    </lineage>
</organism>
<keyword evidence="4" id="KW-0597">Phosphoprotein</keyword>
<evidence type="ECO:0000313" key="13">
    <source>
        <dbReference type="EMBL" id="TFY72335.1"/>
    </source>
</evidence>
<dbReference type="SUPFAM" id="SSF51735">
    <property type="entry name" value="NAD(P)-binding Rossmann-fold domains"/>
    <property type="match status" value="1"/>
</dbReference>
<reference evidence="13 14" key="1">
    <citation type="submission" date="2019-02" db="EMBL/GenBank/DDBJ databases">
        <title>Genome sequencing of the rare red list fungi Dentipellis fragilis.</title>
        <authorList>
            <person name="Buettner E."/>
            <person name="Kellner H."/>
        </authorList>
    </citation>
    <scope>NUCLEOTIDE SEQUENCE [LARGE SCALE GENOMIC DNA]</scope>
    <source>
        <strain evidence="13 14">DSM 105465</strain>
    </source>
</reference>
<proteinExistence type="inferred from homology"/>
<dbReference type="InterPro" id="IPR013149">
    <property type="entry name" value="ADH-like_C"/>
</dbReference>